<organism evidence="2 3">
    <name type="scientific">Sinorhizobium chiapasense</name>
    <dbReference type="NCBI Taxonomy" id="501572"/>
    <lineage>
        <taxon>Bacteria</taxon>
        <taxon>Pseudomonadati</taxon>
        <taxon>Pseudomonadota</taxon>
        <taxon>Alphaproteobacteria</taxon>
        <taxon>Hyphomicrobiales</taxon>
        <taxon>Rhizobiaceae</taxon>
        <taxon>Sinorhizobium/Ensifer group</taxon>
        <taxon>Sinorhizobium</taxon>
    </lineage>
</organism>
<sequence length="189" mass="20904">MSAAAFRLGHVTLDGSFSSRNPHFERERAIAVYDLLEKNTFIPVGHDGGPYRLSLALAGAQLALHISTEAGAHVMSHFLSLAPFRRLLKDYILTCESFYDAMPGASPARFEAIDMGRRAIHNDAAEVLRERLAAKVIVDKDTARRLFTLIYVLLMRRSPSAPSNNDNEGAAPRHQLGPSRGLTKREHRG</sequence>
<name>A0ABZ2BJI5_9HYPH</name>
<feature type="region of interest" description="Disordered" evidence="1">
    <location>
        <begin position="160"/>
        <end position="189"/>
    </location>
</feature>
<proteinExistence type="predicted"/>
<dbReference type="EMBL" id="CP133151">
    <property type="protein sequence ID" value="WVT06385.1"/>
    <property type="molecule type" value="Genomic_DNA"/>
</dbReference>
<reference evidence="2" key="1">
    <citation type="submission" date="2023-08" db="EMBL/GenBank/DDBJ databases">
        <title>Complete genome sequence of Sinorhizobium chiapanecum ITTG S70 isolated from Acaciella angustissima nodules in Chiapas-Mexico.</title>
        <authorList>
            <person name="Rincon-Rosales R."/>
            <person name="Rogel M.A."/>
            <person name="Rincon-Medina C.I."/>
            <person name="Guerrero G."/>
            <person name="Manzano-Gomez L.A."/>
            <person name="Lopez-Lopez A."/>
            <person name="Rincon Molina F.A."/>
            <person name="Martinez-Romero E."/>
        </authorList>
    </citation>
    <scope>NUCLEOTIDE SEQUENCE</scope>
    <source>
        <strain evidence="2">ITTG S70</strain>
        <plasmid evidence="2">pSchITTGS70c</plasmid>
    </source>
</reference>
<protein>
    <submittedName>
        <fullName evidence="2">UPF0262 family protein</fullName>
    </submittedName>
</protein>
<evidence type="ECO:0000256" key="1">
    <source>
        <dbReference type="SAM" id="MobiDB-lite"/>
    </source>
</evidence>
<accession>A0ABZ2BJI5</accession>
<evidence type="ECO:0000313" key="2">
    <source>
        <dbReference type="EMBL" id="WVT06385.1"/>
    </source>
</evidence>
<dbReference type="NCBIfam" id="NF002769">
    <property type="entry name" value="PRK02853.1"/>
    <property type="match status" value="1"/>
</dbReference>
<dbReference type="Pfam" id="PF06793">
    <property type="entry name" value="UPF0262"/>
    <property type="match status" value="1"/>
</dbReference>
<dbReference type="Proteomes" id="UP001432360">
    <property type="component" value="Plasmid pSchITTGS70c"/>
</dbReference>
<dbReference type="PIRSF" id="PIRSF032146">
    <property type="entry name" value="UCP032146"/>
    <property type="match status" value="1"/>
</dbReference>
<dbReference type="InterPro" id="IPR008321">
    <property type="entry name" value="UCP032146"/>
</dbReference>
<keyword evidence="3" id="KW-1185">Reference proteome</keyword>
<keyword evidence="2" id="KW-0614">Plasmid</keyword>
<dbReference type="RefSeq" id="WP_331375449.1">
    <property type="nucleotide sequence ID" value="NZ_CP133151.1"/>
</dbReference>
<gene>
    <name evidence="2" type="ORF">RB548_23755</name>
</gene>
<evidence type="ECO:0000313" key="3">
    <source>
        <dbReference type="Proteomes" id="UP001432360"/>
    </source>
</evidence>
<geneLocation type="plasmid" evidence="2 3">
    <name>pSchITTGS70c</name>
</geneLocation>